<dbReference type="InterPro" id="IPR019494">
    <property type="entry name" value="FIST_C"/>
</dbReference>
<dbReference type="PANTHER" id="PTHR40252">
    <property type="entry name" value="BLR0328 PROTEIN"/>
    <property type="match status" value="1"/>
</dbReference>
<dbReference type="CDD" id="cd00130">
    <property type="entry name" value="PAS"/>
    <property type="match status" value="2"/>
</dbReference>
<dbReference type="EMBL" id="CP000252">
    <property type="protein sequence ID" value="ABC78632.1"/>
    <property type="molecule type" value="Genomic_DNA"/>
</dbReference>
<dbReference type="Pfam" id="PF10442">
    <property type="entry name" value="FIST_C"/>
    <property type="match status" value="1"/>
</dbReference>
<keyword evidence="5" id="KW-0808">Transferase</keyword>
<dbReference type="STRING" id="56780.SYN_01291"/>
<dbReference type="InterPro" id="IPR013656">
    <property type="entry name" value="PAS_4"/>
</dbReference>
<name>Q2LX21_SYNAS</name>
<dbReference type="NCBIfam" id="TIGR00229">
    <property type="entry name" value="sensory_box"/>
    <property type="match status" value="2"/>
</dbReference>
<dbReference type="SMART" id="SM00091">
    <property type="entry name" value="PAS"/>
    <property type="match status" value="2"/>
</dbReference>
<dbReference type="InterPro" id="IPR003661">
    <property type="entry name" value="HisK_dim/P_dom"/>
</dbReference>
<dbReference type="InterPro" id="IPR035965">
    <property type="entry name" value="PAS-like_dom_sf"/>
</dbReference>
<dbReference type="InterPro" id="IPR001610">
    <property type="entry name" value="PAC"/>
</dbReference>
<dbReference type="SMART" id="SM00897">
    <property type="entry name" value="FIST"/>
    <property type="match status" value="1"/>
</dbReference>
<dbReference type="PANTHER" id="PTHR40252:SF2">
    <property type="entry name" value="BLR0328 PROTEIN"/>
    <property type="match status" value="1"/>
</dbReference>
<dbReference type="Gene3D" id="3.30.450.20">
    <property type="entry name" value="PAS domain"/>
    <property type="match status" value="2"/>
</dbReference>
<sequence>MHPLIKLSVDPKGCAPDFCGGWIKMTDTKQDMMEDKREHPKAENLPKIEVGCGAAKGDDSYAAGFKAAGKALAGITSYRLSAVIVFASASYHLDEVLSGIRAAVGRVPIFGASSAGEICNGTLSESVSVTALASPFLSVGVGIGKEVSTDWRKAIHAAIDSGGLNRYFTPQDGSYYNSMTLEGRSAFAILFSPASTSHSDSYSPEILEELKRLSLGRLLFFGGAAVDAEKTSGHENFIFYNDQVCSDSMILAVFETTLRFGIAMGHGLHPTAKRARITRVRDYEVLELDGRRAADVFAEFHDLKKADLESKPLFEQNLNHLGMRDALGHYTIFTPRCFTPEGGILLAHPAPEGAFLVLMEAVEDDMIAAGKNTLRQAMMQSGINRPAAILVCSCFLRMLLLGNRIDEEIAAITDIMPGTPVTGFYSAGEQGSNDDHISRHNNESIVILLLGNELSYAAQVAGENRIMQRALEFRISEQKRLEKELADQVRFLQTLIKTIPSPVFYKDQQGRYLGCNRAFEEYNHISRTYLLGKSNWDFLPRDQAELHCKVDADLAEKGGKAVYECSIAGKDGELFHFLNNKAVFHRADGSLGGIIGVLVDITDRKNTEEALRASEEKFLKAFHNNPTMMIICTADEGRVIEVNDSCLRIMGFTRLEMMGKTSGQLNIHACLEQRDTLLRMMEEKGSVRNMEISLRTKSGEIRHCLFSAEQIQLQKGNHILLLLQDVTDQKRSEEERLQRIRLQSILNMAGTICHEFNQPMQVLSGYIDLLLSRAWEDSKVHGSLLKIKEQTARMTQITRKLMTLNDPSVQDYAGIGKIVNLNGDQGK</sequence>
<dbReference type="Proteomes" id="UP000001933">
    <property type="component" value="Chromosome"/>
</dbReference>
<evidence type="ECO:0000256" key="2">
    <source>
        <dbReference type="ARBA" id="ARBA00012438"/>
    </source>
</evidence>
<dbReference type="InterPro" id="IPR036097">
    <property type="entry name" value="HisK_dim/P_sf"/>
</dbReference>
<feature type="domain" description="PAS" evidence="3">
    <location>
        <begin position="615"/>
        <end position="661"/>
    </location>
</feature>
<evidence type="ECO:0000313" key="5">
    <source>
        <dbReference type="EMBL" id="ABC78632.1"/>
    </source>
</evidence>
<dbReference type="SUPFAM" id="SSF47384">
    <property type="entry name" value="Homodimeric domain of signal transducing histidine kinase"/>
    <property type="match status" value="1"/>
</dbReference>
<dbReference type="eggNOG" id="COG5002">
    <property type="taxonomic scope" value="Bacteria"/>
</dbReference>
<dbReference type="Pfam" id="PF08448">
    <property type="entry name" value="PAS_4"/>
    <property type="match status" value="1"/>
</dbReference>
<reference evidence="5 6" key="1">
    <citation type="journal article" date="2007" name="Proc. Natl. Acad. Sci. U.S.A.">
        <title>The genome of Syntrophus aciditrophicus: life at the thermodynamic limit of microbial growth.</title>
        <authorList>
            <person name="McInerney M.J."/>
            <person name="Rohlin L."/>
            <person name="Mouttaki H."/>
            <person name="Kim U."/>
            <person name="Krupp R.S."/>
            <person name="Rios-Hernandez L."/>
            <person name="Sieber J."/>
            <person name="Struchtemeyer C.G."/>
            <person name="Bhattacharyya A."/>
            <person name="Campbell J.W."/>
            <person name="Gunsalus R.P."/>
        </authorList>
    </citation>
    <scope>NUCLEOTIDE SEQUENCE [LARGE SCALE GENOMIC DNA]</scope>
    <source>
        <strain evidence="5 6">SB</strain>
    </source>
</reference>
<dbReference type="InParanoid" id="Q2LX21"/>
<dbReference type="InterPro" id="IPR000700">
    <property type="entry name" value="PAS-assoc_C"/>
</dbReference>
<accession>Q2LX21</accession>
<dbReference type="Gene3D" id="1.10.287.130">
    <property type="match status" value="1"/>
</dbReference>
<dbReference type="eggNOG" id="COG3287">
    <property type="taxonomic scope" value="Bacteria"/>
</dbReference>
<dbReference type="SMART" id="SM00086">
    <property type="entry name" value="PAC"/>
    <property type="match status" value="2"/>
</dbReference>
<feature type="domain" description="PAC" evidence="4">
    <location>
        <begin position="688"/>
        <end position="738"/>
    </location>
</feature>
<dbReference type="SMART" id="SM01204">
    <property type="entry name" value="FIST_C"/>
    <property type="match status" value="1"/>
</dbReference>
<evidence type="ECO:0000313" key="6">
    <source>
        <dbReference type="Proteomes" id="UP000001933"/>
    </source>
</evidence>
<comment type="catalytic activity">
    <reaction evidence="1">
        <text>ATP + protein L-histidine = ADP + protein N-phospho-L-histidine.</text>
        <dbReference type="EC" id="2.7.13.3"/>
    </reaction>
</comment>
<dbReference type="GO" id="GO:0000155">
    <property type="term" value="F:phosphorelay sensor kinase activity"/>
    <property type="evidence" value="ECO:0007669"/>
    <property type="project" value="InterPro"/>
</dbReference>
<dbReference type="EC" id="2.7.13.3" evidence="2"/>
<protein>
    <recommendedName>
        <fullName evidence="2">histidine kinase</fullName>
        <ecNumber evidence="2">2.7.13.3</ecNumber>
    </recommendedName>
</protein>
<dbReference type="InterPro" id="IPR000014">
    <property type="entry name" value="PAS"/>
</dbReference>
<gene>
    <name evidence="5" type="ORF">SYN_01291</name>
</gene>
<keyword evidence="6" id="KW-1185">Reference proteome</keyword>
<evidence type="ECO:0000259" key="4">
    <source>
        <dbReference type="PROSITE" id="PS50113"/>
    </source>
</evidence>
<dbReference type="SUPFAM" id="SSF55785">
    <property type="entry name" value="PYP-like sensor domain (PAS domain)"/>
    <property type="match status" value="2"/>
</dbReference>
<dbReference type="AlphaFoldDB" id="Q2LX21"/>
<keyword evidence="5" id="KW-0418">Kinase</keyword>
<dbReference type="CDD" id="cd00082">
    <property type="entry name" value="HisKA"/>
    <property type="match status" value="1"/>
</dbReference>
<proteinExistence type="predicted"/>
<dbReference type="PROSITE" id="PS50112">
    <property type="entry name" value="PAS"/>
    <property type="match status" value="2"/>
</dbReference>
<organism evidence="5 6">
    <name type="scientific">Syntrophus aciditrophicus (strain SB)</name>
    <dbReference type="NCBI Taxonomy" id="56780"/>
    <lineage>
        <taxon>Bacteria</taxon>
        <taxon>Pseudomonadati</taxon>
        <taxon>Thermodesulfobacteriota</taxon>
        <taxon>Syntrophia</taxon>
        <taxon>Syntrophales</taxon>
        <taxon>Syntrophaceae</taxon>
        <taxon>Syntrophus</taxon>
    </lineage>
</organism>
<feature type="domain" description="PAS" evidence="3">
    <location>
        <begin position="488"/>
        <end position="534"/>
    </location>
</feature>
<dbReference type="Pfam" id="PF13426">
    <property type="entry name" value="PAS_9"/>
    <property type="match status" value="1"/>
</dbReference>
<evidence type="ECO:0000259" key="3">
    <source>
        <dbReference type="PROSITE" id="PS50112"/>
    </source>
</evidence>
<dbReference type="InterPro" id="IPR013702">
    <property type="entry name" value="FIST_domain_N"/>
</dbReference>
<dbReference type="KEGG" id="sat:SYN_01291"/>
<dbReference type="PROSITE" id="PS50113">
    <property type="entry name" value="PAC"/>
    <property type="match status" value="2"/>
</dbReference>
<dbReference type="Pfam" id="PF08495">
    <property type="entry name" value="FIST"/>
    <property type="match status" value="1"/>
</dbReference>
<feature type="domain" description="PAC" evidence="4">
    <location>
        <begin position="561"/>
        <end position="613"/>
    </location>
</feature>
<evidence type="ECO:0000256" key="1">
    <source>
        <dbReference type="ARBA" id="ARBA00000085"/>
    </source>
</evidence>
<dbReference type="SMART" id="SM00388">
    <property type="entry name" value="HisKA"/>
    <property type="match status" value="1"/>
</dbReference>
<dbReference type="HOGENOM" id="CLU_342529_0_0_7"/>